<dbReference type="AlphaFoldDB" id="B1Y130"/>
<protein>
    <submittedName>
        <fullName evidence="6">Uncharacterized protein</fullName>
    </submittedName>
</protein>
<keyword evidence="3" id="KW-0285">Flavoprotein</keyword>
<name>B1Y130_LEPCP</name>
<comment type="similarity">
    <text evidence="2">Belongs to the GMC oxidoreductase family.</text>
</comment>
<keyword evidence="4" id="KW-0274">FAD</keyword>
<dbReference type="RefSeq" id="WP_012348194.1">
    <property type="nucleotide sequence ID" value="NC_010524.1"/>
</dbReference>
<evidence type="ECO:0000313" key="6">
    <source>
        <dbReference type="EMBL" id="ACB35447.1"/>
    </source>
</evidence>
<keyword evidence="5" id="KW-0560">Oxidoreductase</keyword>
<reference evidence="6 7" key="1">
    <citation type="submission" date="2008-03" db="EMBL/GenBank/DDBJ databases">
        <title>Complete sequence of Leptothrix cholodnii SP-6.</title>
        <authorList>
            <consortium name="US DOE Joint Genome Institute"/>
            <person name="Copeland A."/>
            <person name="Lucas S."/>
            <person name="Lapidus A."/>
            <person name="Glavina del Rio T."/>
            <person name="Dalin E."/>
            <person name="Tice H."/>
            <person name="Bruce D."/>
            <person name="Goodwin L."/>
            <person name="Pitluck S."/>
            <person name="Chertkov O."/>
            <person name="Brettin T."/>
            <person name="Detter J.C."/>
            <person name="Han C."/>
            <person name="Kuske C.R."/>
            <person name="Schmutz J."/>
            <person name="Larimer F."/>
            <person name="Land M."/>
            <person name="Hauser L."/>
            <person name="Kyrpides N."/>
            <person name="Lykidis A."/>
            <person name="Emerson D."/>
            <person name="Richardson P."/>
        </authorList>
    </citation>
    <scope>NUCLEOTIDE SEQUENCE [LARGE SCALE GENOMIC DNA]</scope>
    <source>
        <strain evidence="7">ATCC 51168 / LMG 8142 / SP-6</strain>
    </source>
</reference>
<dbReference type="KEGG" id="lch:Lcho_3189"/>
<dbReference type="InterPro" id="IPR052542">
    <property type="entry name" value="Cholesterol_Oxidase"/>
</dbReference>
<dbReference type="GO" id="GO:0016491">
    <property type="term" value="F:oxidoreductase activity"/>
    <property type="evidence" value="ECO:0007669"/>
    <property type="project" value="UniProtKB-KW"/>
</dbReference>
<dbReference type="eggNOG" id="COG1752">
    <property type="taxonomic scope" value="Bacteria"/>
</dbReference>
<dbReference type="PANTHER" id="PTHR47470">
    <property type="entry name" value="CHOLESTEROL OXIDASE"/>
    <property type="match status" value="1"/>
</dbReference>
<gene>
    <name evidence="6" type="ordered locus">Lcho_3189</name>
</gene>
<sequence>MATSPPSNASGVTFRETMAGPFKLGLVDPKAVPDGAPELAMHAVVEIDDIEAFRADPQHKARLSGTIDYPPLGTGLVAPSGVFGLFSPSHDPKLAYMVYELAFEHAGKPHYLAGKKHVLVGAPWKLWGETTTLYTTLHEGRDTSGRVIGAGTLSLGVGALLRLLTTVGGTPTAPARSLWQRIGAIASFFTFFSGELVRTYVLQRGRGGRS</sequence>
<evidence type="ECO:0000313" key="7">
    <source>
        <dbReference type="Proteomes" id="UP000001693"/>
    </source>
</evidence>
<dbReference type="PANTHER" id="PTHR47470:SF1">
    <property type="entry name" value="FAD-DEPENDENT OXIDOREDUCTASE 2 FAD BINDING DOMAIN-CONTAINING PROTEIN"/>
    <property type="match status" value="1"/>
</dbReference>
<keyword evidence="7" id="KW-1185">Reference proteome</keyword>
<accession>B1Y130</accession>
<dbReference type="Proteomes" id="UP000001693">
    <property type="component" value="Chromosome"/>
</dbReference>
<comment type="cofactor">
    <cofactor evidence="1">
        <name>FAD</name>
        <dbReference type="ChEBI" id="CHEBI:57692"/>
    </cofactor>
</comment>
<evidence type="ECO:0000256" key="4">
    <source>
        <dbReference type="ARBA" id="ARBA00022827"/>
    </source>
</evidence>
<organism evidence="6 7">
    <name type="scientific">Leptothrix cholodnii (strain ATCC 51168 / LMG 8142 / SP-6)</name>
    <name type="common">Leptothrix discophora (strain SP-6)</name>
    <dbReference type="NCBI Taxonomy" id="395495"/>
    <lineage>
        <taxon>Bacteria</taxon>
        <taxon>Pseudomonadati</taxon>
        <taxon>Pseudomonadota</taxon>
        <taxon>Betaproteobacteria</taxon>
        <taxon>Burkholderiales</taxon>
        <taxon>Sphaerotilaceae</taxon>
        <taxon>Leptothrix</taxon>
    </lineage>
</organism>
<evidence type="ECO:0000256" key="1">
    <source>
        <dbReference type="ARBA" id="ARBA00001974"/>
    </source>
</evidence>
<dbReference type="EMBL" id="CP001013">
    <property type="protein sequence ID" value="ACB35447.1"/>
    <property type="molecule type" value="Genomic_DNA"/>
</dbReference>
<proteinExistence type="inferred from homology"/>
<dbReference type="OrthoDB" id="2339873at2"/>
<dbReference type="STRING" id="395495.Lcho_3189"/>
<evidence type="ECO:0000256" key="5">
    <source>
        <dbReference type="ARBA" id="ARBA00023002"/>
    </source>
</evidence>
<dbReference type="HOGENOM" id="CLU_105003_0_0_4"/>
<evidence type="ECO:0000256" key="2">
    <source>
        <dbReference type="ARBA" id="ARBA00010790"/>
    </source>
</evidence>
<evidence type="ECO:0000256" key="3">
    <source>
        <dbReference type="ARBA" id="ARBA00022630"/>
    </source>
</evidence>